<proteinExistence type="predicted"/>
<name>A0AA38IWC3_9CUCU</name>
<dbReference type="EMBL" id="JALNTZ010000002">
    <property type="protein sequence ID" value="KAJ3661601.1"/>
    <property type="molecule type" value="Genomic_DNA"/>
</dbReference>
<dbReference type="Proteomes" id="UP001168821">
    <property type="component" value="Unassembled WGS sequence"/>
</dbReference>
<evidence type="ECO:0000313" key="3">
    <source>
        <dbReference type="Proteomes" id="UP001168821"/>
    </source>
</evidence>
<feature type="compositionally biased region" description="Basic residues" evidence="1">
    <location>
        <begin position="367"/>
        <end position="377"/>
    </location>
</feature>
<keyword evidence="3" id="KW-1185">Reference proteome</keyword>
<reference evidence="2" key="1">
    <citation type="journal article" date="2023" name="G3 (Bethesda)">
        <title>Whole genome assemblies of Zophobas morio and Tenebrio molitor.</title>
        <authorList>
            <person name="Kaur S."/>
            <person name="Stinson S.A."/>
            <person name="diCenzo G.C."/>
        </authorList>
    </citation>
    <scope>NUCLEOTIDE SEQUENCE</scope>
    <source>
        <strain evidence="2">QUZm001</strain>
    </source>
</reference>
<protein>
    <submittedName>
        <fullName evidence="2">Uncharacterized protein</fullName>
    </submittedName>
</protein>
<evidence type="ECO:0000313" key="2">
    <source>
        <dbReference type="EMBL" id="KAJ3661601.1"/>
    </source>
</evidence>
<dbReference type="AlphaFoldDB" id="A0AA38IWC3"/>
<sequence length="423" mass="48523">MEEATGDVKTPKRSRCEKLSRSTSSPLDWGNGTPGKYLENGVERPSGLSLTPRNVSYVDLTWDEEARRSKSAKRPREDDYSPKVEAMVVLTPGTSMQEKLCSLIKKLNKGIKSLKKVMDNNRNTKIEIKEVTQQIASVMSQINTADMQGILQRSMEAEESQRKVFQHKSRTVEAGTQYRLEDTDAEAALREIKINAALETDPDDNEVREVIQYKWKEEFFTRCIKVKEEVPLEDDIIVIVDKDKEHRDEKMKKVIDKFPQIKEVLAEKALEEQKLTSRVSRKGKITDDGSITYDNERHIHIISEKASYDQETDIGGIRTLLQKIGSRTRNMGRTKVECVVENIQNEAYIRKMMELTYRKEGPDVRVYSRKTDRRKSKLGSEEDQQKMANATNKIRHGYGGGKAYRRNDICGNYTQHETGGRHG</sequence>
<feature type="region of interest" description="Disordered" evidence="1">
    <location>
        <begin position="1"/>
        <end position="50"/>
    </location>
</feature>
<feature type="region of interest" description="Disordered" evidence="1">
    <location>
        <begin position="367"/>
        <end position="388"/>
    </location>
</feature>
<accession>A0AA38IWC3</accession>
<evidence type="ECO:0000256" key="1">
    <source>
        <dbReference type="SAM" id="MobiDB-lite"/>
    </source>
</evidence>
<gene>
    <name evidence="2" type="ORF">Zmor_005991</name>
</gene>
<organism evidence="2 3">
    <name type="scientific">Zophobas morio</name>
    <dbReference type="NCBI Taxonomy" id="2755281"/>
    <lineage>
        <taxon>Eukaryota</taxon>
        <taxon>Metazoa</taxon>
        <taxon>Ecdysozoa</taxon>
        <taxon>Arthropoda</taxon>
        <taxon>Hexapoda</taxon>
        <taxon>Insecta</taxon>
        <taxon>Pterygota</taxon>
        <taxon>Neoptera</taxon>
        <taxon>Endopterygota</taxon>
        <taxon>Coleoptera</taxon>
        <taxon>Polyphaga</taxon>
        <taxon>Cucujiformia</taxon>
        <taxon>Tenebrionidae</taxon>
        <taxon>Zophobas</taxon>
    </lineage>
</organism>
<comment type="caution">
    <text evidence="2">The sequence shown here is derived from an EMBL/GenBank/DDBJ whole genome shotgun (WGS) entry which is preliminary data.</text>
</comment>